<feature type="chain" id="PRO_5040914894" description="OTU domain-containing protein" evidence="1">
    <location>
        <begin position="25"/>
        <end position="1056"/>
    </location>
</feature>
<dbReference type="OrthoDB" id="5982372at2759"/>
<dbReference type="Proteomes" id="UP001163046">
    <property type="component" value="Unassembled WGS sequence"/>
</dbReference>
<sequence>MADKLYSVLLVLIALHGSLQIAHCVSHKEKHYRYIQDVLNEVTGDVPPFIVQPPPLWFRSNLNRLPDPYHYLRPTLLLWDPVSQRTLQNGLVTCPRCDVADICLRPAHWKDGRNERNAPRLLFARNGVTYLVSRVYRCCNGHEIVAHDDSILKRFPSKEQLPFLLSHVCGITRDLYKDVVLYSSTGMKIEQIECLIAQQHLEYFVERREMFENEMKCQQEQINSNASTNSHFPISMPDDLKAPSNDFICQCIIHDYQQNEMLYTQCMAQTRATWISCDHTFKVAANIGLLRQSDQKWEKQYDSMFCILNEDGIVLSWQLTKGTAFDNIRDLLNNLKGRFDQQNNNVKLCIIDNCCAWRGKLQDVFGSEMLVKLDLFHAVQRVVKCIPKRHPFAYRCCQAFRLVFRDPSDAEEKRSLQTPSPQVMMDNINKFLKTWKDISHGNQAVLTVAAIKEIEKLKKHVTKGCLSYIAVGCGSERNENLHKCLQQAASKGRIGVALAVALLTSFLYKWNEKQAAKRKGSKSKVLPPITSRKAELLNGETGLTKEKFGIGISKERTDSMASLPAAYEQCSNSLSEMQDIMGRAFDDQLETGELTAESEEEGDSNVKDIETDAFTRALNLYFLTTDLPEIVNSAVNTDHFHLMATHALFGFGTMSSHIASDTASTLENLLSSYNFARIQVAPDGDCLFSSVIFQLKQMVSSRNAELLSHLEAIGFHTLLQGDNNTAVAGLRNLMVSEMLENRADYEGYITNDSVEYEEQVKNFKQFGVYSGEIGNVMALSLTNVLRVNMVLFTSMDNFPLIPLSPFRQICTHQTLYLAFNHLGSGHYDPVVEVAKATDTGRDTIQSCEQARESNPSSQKEETRGCACGRGAAKKRKIQPEGDPINSTSEGFCFQVPGDRRTLCPCYRAYRACTALCRCFNCCNSIGKRPDYSQKKGQLRKREKHSLQNVETNSLKFMQSKEERPVEPKWTKLEHILVEVIVDLLIERVGEAADRDVCKVFNNIVSIADSAKEINVPVSNKAERSISRKIKSIKDQAVLFRQFYLRQVERNLSDNEL</sequence>
<feature type="signal peptide" evidence="1">
    <location>
        <begin position="1"/>
        <end position="24"/>
    </location>
</feature>
<keyword evidence="1" id="KW-0732">Signal</keyword>
<organism evidence="3 4">
    <name type="scientific">Desmophyllum pertusum</name>
    <dbReference type="NCBI Taxonomy" id="174260"/>
    <lineage>
        <taxon>Eukaryota</taxon>
        <taxon>Metazoa</taxon>
        <taxon>Cnidaria</taxon>
        <taxon>Anthozoa</taxon>
        <taxon>Hexacorallia</taxon>
        <taxon>Scleractinia</taxon>
        <taxon>Caryophylliina</taxon>
        <taxon>Caryophylliidae</taxon>
        <taxon>Desmophyllum</taxon>
    </lineage>
</organism>
<feature type="domain" description="OTU" evidence="2">
    <location>
        <begin position="675"/>
        <end position="833"/>
    </location>
</feature>
<keyword evidence="4" id="KW-1185">Reference proteome</keyword>
<protein>
    <recommendedName>
        <fullName evidence="2">OTU domain-containing protein</fullName>
    </recommendedName>
</protein>
<evidence type="ECO:0000259" key="2">
    <source>
        <dbReference type="PROSITE" id="PS50802"/>
    </source>
</evidence>
<gene>
    <name evidence="3" type="ORF">OS493_020060</name>
</gene>
<name>A0A9X0CFY8_9CNID</name>
<dbReference type="SUPFAM" id="SSF54001">
    <property type="entry name" value="Cysteine proteinases"/>
    <property type="match status" value="1"/>
</dbReference>
<accession>A0A9X0CFY8</accession>
<dbReference type="Gene3D" id="3.90.70.80">
    <property type="match status" value="1"/>
</dbReference>
<dbReference type="InterPro" id="IPR038765">
    <property type="entry name" value="Papain-like_cys_pep_sf"/>
</dbReference>
<reference evidence="3" key="1">
    <citation type="submission" date="2023-01" db="EMBL/GenBank/DDBJ databases">
        <title>Genome assembly of the deep-sea coral Lophelia pertusa.</title>
        <authorList>
            <person name="Herrera S."/>
            <person name="Cordes E."/>
        </authorList>
    </citation>
    <scope>NUCLEOTIDE SEQUENCE</scope>
    <source>
        <strain evidence="3">USNM1676648</strain>
        <tissue evidence="3">Polyp</tissue>
    </source>
</reference>
<comment type="caution">
    <text evidence="3">The sequence shown here is derived from an EMBL/GenBank/DDBJ whole genome shotgun (WGS) entry which is preliminary data.</text>
</comment>
<evidence type="ECO:0000313" key="3">
    <source>
        <dbReference type="EMBL" id="KAJ7331271.1"/>
    </source>
</evidence>
<dbReference type="AlphaFoldDB" id="A0A9X0CFY8"/>
<proteinExistence type="predicted"/>
<dbReference type="PROSITE" id="PS50802">
    <property type="entry name" value="OTU"/>
    <property type="match status" value="1"/>
</dbReference>
<evidence type="ECO:0000256" key="1">
    <source>
        <dbReference type="SAM" id="SignalP"/>
    </source>
</evidence>
<dbReference type="EMBL" id="MU827789">
    <property type="protein sequence ID" value="KAJ7331271.1"/>
    <property type="molecule type" value="Genomic_DNA"/>
</dbReference>
<evidence type="ECO:0000313" key="4">
    <source>
        <dbReference type="Proteomes" id="UP001163046"/>
    </source>
</evidence>
<dbReference type="CDD" id="cd22744">
    <property type="entry name" value="OTU"/>
    <property type="match status" value="1"/>
</dbReference>
<dbReference type="InterPro" id="IPR003323">
    <property type="entry name" value="OTU_dom"/>
</dbReference>